<keyword evidence="1" id="KW-0472">Membrane</keyword>
<dbReference type="AlphaFoldDB" id="A0A511QXV4"/>
<feature type="transmembrane region" description="Helical" evidence="1">
    <location>
        <begin position="159"/>
        <end position="178"/>
    </location>
</feature>
<evidence type="ECO:0000259" key="2">
    <source>
        <dbReference type="Pfam" id="PF00892"/>
    </source>
</evidence>
<feature type="transmembrane region" description="Helical" evidence="1">
    <location>
        <begin position="77"/>
        <end position="99"/>
    </location>
</feature>
<dbReference type="GO" id="GO:0016020">
    <property type="term" value="C:membrane"/>
    <property type="evidence" value="ECO:0007669"/>
    <property type="project" value="InterPro"/>
</dbReference>
<keyword evidence="1" id="KW-1133">Transmembrane helix</keyword>
<dbReference type="EMBL" id="BJXK01000022">
    <property type="protein sequence ID" value="GEM81372.1"/>
    <property type="molecule type" value="Genomic_DNA"/>
</dbReference>
<dbReference type="Gene3D" id="1.10.3730.20">
    <property type="match status" value="1"/>
</dbReference>
<reference evidence="3 4" key="1">
    <citation type="submission" date="2019-07" db="EMBL/GenBank/DDBJ databases">
        <title>Whole genome shotgun sequence of Vibrio superstes NBRC 103154.</title>
        <authorList>
            <person name="Hosoyama A."/>
            <person name="Uohara A."/>
            <person name="Ohji S."/>
            <person name="Ichikawa N."/>
        </authorList>
    </citation>
    <scope>NUCLEOTIDE SEQUENCE [LARGE SCALE GENOMIC DNA]</scope>
    <source>
        <strain evidence="3 4">NBRC 103154</strain>
    </source>
</reference>
<proteinExistence type="predicted"/>
<keyword evidence="1" id="KW-0812">Transmembrane</keyword>
<dbReference type="PANTHER" id="PTHR22911">
    <property type="entry name" value="ACYL-MALONYL CONDENSING ENZYME-RELATED"/>
    <property type="match status" value="1"/>
</dbReference>
<keyword evidence="4" id="KW-1185">Reference proteome</keyword>
<feature type="transmembrane region" description="Helical" evidence="1">
    <location>
        <begin position="211"/>
        <end position="233"/>
    </location>
</feature>
<dbReference type="InterPro" id="IPR037185">
    <property type="entry name" value="EmrE-like"/>
</dbReference>
<feature type="transmembrane region" description="Helical" evidence="1">
    <location>
        <begin position="245"/>
        <end position="264"/>
    </location>
</feature>
<organism evidence="3 4">
    <name type="scientific">Vibrio superstes NBRC 103154</name>
    <dbReference type="NCBI Taxonomy" id="1219062"/>
    <lineage>
        <taxon>Bacteria</taxon>
        <taxon>Pseudomonadati</taxon>
        <taxon>Pseudomonadota</taxon>
        <taxon>Gammaproteobacteria</taxon>
        <taxon>Vibrionales</taxon>
        <taxon>Vibrionaceae</taxon>
        <taxon>Vibrio</taxon>
    </lineage>
</organism>
<feature type="transmembrane region" description="Helical" evidence="1">
    <location>
        <begin position="16"/>
        <end position="36"/>
    </location>
</feature>
<evidence type="ECO:0000313" key="3">
    <source>
        <dbReference type="EMBL" id="GEM81372.1"/>
    </source>
</evidence>
<accession>A0A511QXV4</accession>
<comment type="caution">
    <text evidence="3">The sequence shown here is derived from an EMBL/GenBank/DDBJ whole genome shotgun (WGS) entry which is preliminary data.</text>
</comment>
<feature type="transmembrane region" description="Helical" evidence="1">
    <location>
        <begin position="48"/>
        <end position="65"/>
    </location>
</feature>
<dbReference type="SUPFAM" id="SSF103481">
    <property type="entry name" value="Multidrug resistance efflux transporter EmrE"/>
    <property type="match status" value="2"/>
</dbReference>
<feature type="transmembrane region" description="Helical" evidence="1">
    <location>
        <begin position="187"/>
        <end position="205"/>
    </location>
</feature>
<dbReference type="PANTHER" id="PTHR22911:SF76">
    <property type="entry name" value="EAMA DOMAIN-CONTAINING PROTEIN"/>
    <property type="match status" value="1"/>
</dbReference>
<evidence type="ECO:0000313" key="4">
    <source>
        <dbReference type="Proteomes" id="UP000321113"/>
    </source>
</evidence>
<evidence type="ECO:0000256" key="1">
    <source>
        <dbReference type="SAM" id="Phobius"/>
    </source>
</evidence>
<sequence length="295" mass="31415">MTLSTFQDLTVKNSRAAGFLIAILGATLMSIDPIFIRLSGVSGYDTAFLFGLFSAISMPILLKVSDRRGVVEAVKQSGWPLLFAGILMLGSAAGLVLSIKNTSIANTFVILSASPAVAAIFSWFLLREKTSRSTIIAIIAVIVGIGIVVSGSVGSGNLLGDALAMFSVICLSLMFTLLRKYQEVSRLASVALGGLLLAIVMSFLAEPSSYSLNTWLIMAAMGLFTAPLGRVFSMVATRHITAAEVSMTLMLETVLAPIWGYLFFFEIPASTSILGGMIILITILAYTFSELKTEQ</sequence>
<dbReference type="Pfam" id="PF00892">
    <property type="entry name" value="EamA"/>
    <property type="match status" value="2"/>
</dbReference>
<protein>
    <submittedName>
        <fullName evidence="3">Membrane protein</fullName>
    </submittedName>
</protein>
<gene>
    <name evidence="3" type="ORF">VSU01S_36170</name>
</gene>
<dbReference type="OrthoDB" id="8690132at2"/>
<dbReference type="InterPro" id="IPR000620">
    <property type="entry name" value="EamA_dom"/>
</dbReference>
<dbReference type="Proteomes" id="UP000321113">
    <property type="component" value="Unassembled WGS sequence"/>
</dbReference>
<feature type="transmembrane region" description="Helical" evidence="1">
    <location>
        <begin position="133"/>
        <end position="153"/>
    </location>
</feature>
<name>A0A511QXV4_9VIBR</name>
<feature type="domain" description="EamA" evidence="2">
    <location>
        <begin position="18"/>
        <end position="149"/>
    </location>
</feature>
<feature type="domain" description="EamA" evidence="2">
    <location>
        <begin position="159"/>
        <end position="285"/>
    </location>
</feature>
<dbReference type="RefSeq" id="WP_119008336.1">
    <property type="nucleotide sequence ID" value="NZ_BJXK01000022.1"/>
</dbReference>
<feature type="transmembrane region" description="Helical" evidence="1">
    <location>
        <begin position="270"/>
        <end position="289"/>
    </location>
</feature>
<feature type="transmembrane region" description="Helical" evidence="1">
    <location>
        <begin position="105"/>
        <end position="126"/>
    </location>
</feature>